<proteinExistence type="predicted"/>
<reference evidence="1" key="1">
    <citation type="journal article" date="2021" name="Proc. Natl. Acad. Sci. U.S.A.">
        <title>A Catalog of Tens of Thousands of Viruses from Human Metagenomes Reveals Hidden Associations with Chronic Diseases.</title>
        <authorList>
            <person name="Tisza M.J."/>
            <person name="Buck C.B."/>
        </authorList>
    </citation>
    <scope>NUCLEOTIDE SEQUENCE</scope>
    <source>
        <strain evidence="1">CtDcW16</strain>
    </source>
</reference>
<name>A0A8S5MU28_9CAUD</name>
<sequence>MLLMREVENTEVERIMKQVVFNLPVEMPLKERELIAV</sequence>
<evidence type="ECO:0000313" key="1">
    <source>
        <dbReference type="EMBL" id="DAD85467.1"/>
    </source>
</evidence>
<dbReference type="EMBL" id="BK014983">
    <property type="protein sequence ID" value="DAD85467.1"/>
    <property type="molecule type" value="Genomic_DNA"/>
</dbReference>
<accession>A0A8S5MU28</accession>
<organism evidence="1">
    <name type="scientific">Siphoviridae sp. ctDcW16</name>
    <dbReference type="NCBI Taxonomy" id="2826199"/>
    <lineage>
        <taxon>Viruses</taxon>
        <taxon>Duplodnaviria</taxon>
        <taxon>Heunggongvirae</taxon>
        <taxon>Uroviricota</taxon>
        <taxon>Caudoviricetes</taxon>
    </lineage>
</organism>
<protein>
    <submittedName>
        <fullName evidence="1">Uncharacterized protein</fullName>
    </submittedName>
</protein>